<dbReference type="OrthoDB" id="1888070at2759"/>
<keyword evidence="1" id="KW-0175">Coiled coil</keyword>
<sequence length="114" mass="13115">MEGDSLSTIMCDSFSRIMGDFQRLGAAINQLDSERAEKEAEVQKVMEELESEKAQKEAQVQKVMKLESEKAQKEVQVQKVMEENVRLHAMLDRKEAQLQAMSEQCKFMALNHHN</sequence>
<evidence type="ECO:0000313" key="3">
    <source>
        <dbReference type="Proteomes" id="UP000604825"/>
    </source>
</evidence>
<protein>
    <submittedName>
        <fullName evidence="2">Uncharacterized protein</fullName>
    </submittedName>
</protein>
<name>A0A811PRP1_9POAL</name>
<organism evidence="2 3">
    <name type="scientific">Miscanthus lutarioriparius</name>
    <dbReference type="NCBI Taxonomy" id="422564"/>
    <lineage>
        <taxon>Eukaryota</taxon>
        <taxon>Viridiplantae</taxon>
        <taxon>Streptophyta</taxon>
        <taxon>Embryophyta</taxon>
        <taxon>Tracheophyta</taxon>
        <taxon>Spermatophyta</taxon>
        <taxon>Magnoliopsida</taxon>
        <taxon>Liliopsida</taxon>
        <taxon>Poales</taxon>
        <taxon>Poaceae</taxon>
        <taxon>PACMAD clade</taxon>
        <taxon>Panicoideae</taxon>
        <taxon>Andropogonodae</taxon>
        <taxon>Andropogoneae</taxon>
        <taxon>Saccharinae</taxon>
        <taxon>Miscanthus</taxon>
    </lineage>
</organism>
<gene>
    <name evidence="2" type="ORF">NCGR_LOCUS32950</name>
</gene>
<evidence type="ECO:0000256" key="1">
    <source>
        <dbReference type="SAM" id="Coils"/>
    </source>
</evidence>
<keyword evidence="3" id="KW-1185">Reference proteome</keyword>
<dbReference type="Proteomes" id="UP000604825">
    <property type="component" value="Unassembled WGS sequence"/>
</dbReference>
<comment type="caution">
    <text evidence="2">The sequence shown here is derived from an EMBL/GenBank/DDBJ whole genome shotgun (WGS) entry which is preliminary data.</text>
</comment>
<dbReference type="EMBL" id="CAJGYO010000008">
    <property type="protein sequence ID" value="CAD6249098.1"/>
    <property type="molecule type" value="Genomic_DNA"/>
</dbReference>
<evidence type="ECO:0000313" key="2">
    <source>
        <dbReference type="EMBL" id="CAD6249098.1"/>
    </source>
</evidence>
<reference evidence="2" key="1">
    <citation type="submission" date="2020-10" db="EMBL/GenBank/DDBJ databases">
        <authorList>
            <person name="Han B."/>
            <person name="Lu T."/>
            <person name="Zhao Q."/>
            <person name="Huang X."/>
            <person name="Zhao Y."/>
        </authorList>
    </citation>
    <scope>NUCLEOTIDE SEQUENCE</scope>
</reference>
<dbReference type="AlphaFoldDB" id="A0A811PRP1"/>
<accession>A0A811PRP1</accession>
<feature type="coiled-coil region" evidence="1">
    <location>
        <begin position="21"/>
        <end position="111"/>
    </location>
</feature>
<proteinExistence type="predicted"/>